<evidence type="ECO:0000313" key="1">
    <source>
        <dbReference type="EMBL" id="KAJ3985174.1"/>
    </source>
</evidence>
<organism evidence="1 2">
    <name type="scientific">Lentinula detonsa</name>
    <dbReference type="NCBI Taxonomy" id="2804962"/>
    <lineage>
        <taxon>Eukaryota</taxon>
        <taxon>Fungi</taxon>
        <taxon>Dikarya</taxon>
        <taxon>Basidiomycota</taxon>
        <taxon>Agaricomycotina</taxon>
        <taxon>Agaricomycetes</taxon>
        <taxon>Agaricomycetidae</taxon>
        <taxon>Agaricales</taxon>
        <taxon>Marasmiineae</taxon>
        <taxon>Omphalotaceae</taxon>
        <taxon>Lentinula</taxon>
    </lineage>
</organism>
<evidence type="ECO:0000313" key="2">
    <source>
        <dbReference type="Proteomes" id="UP001163850"/>
    </source>
</evidence>
<dbReference type="AlphaFoldDB" id="A0AA38Q0K7"/>
<reference evidence="1" key="1">
    <citation type="submission" date="2022-08" db="EMBL/GenBank/DDBJ databases">
        <authorList>
            <consortium name="DOE Joint Genome Institute"/>
            <person name="Min B."/>
            <person name="Riley R."/>
            <person name="Sierra-Patev S."/>
            <person name="Naranjo-Ortiz M."/>
            <person name="Looney B."/>
            <person name="Konkel Z."/>
            <person name="Slot J.C."/>
            <person name="Sakamoto Y."/>
            <person name="Steenwyk J.L."/>
            <person name="Rokas A."/>
            <person name="Carro J."/>
            <person name="Camarero S."/>
            <person name="Ferreira P."/>
            <person name="Molpeceres G."/>
            <person name="Ruiz-Duenas F.J."/>
            <person name="Serrano A."/>
            <person name="Henrissat B."/>
            <person name="Drula E."/>
            <person name="Hughes K.W."/>
            <person name="Mata J.L."/>
            <person name="Ishikawa N.K."/>
            <person name="Vargas-Isla R."/>
            <person name="Ushijima S."/>
            <person name="Smith C.A."/>
            <person name="Ahrendt S."/>
            <person name="Andreopoulos W."/>
            <person name="He G."/>
            <person name="Labutti K."/>
            <person name="Lipzen A."/>
            <person name="Ng V."/>
            <person name="Sandor L."/>
            <person name="Barry K."/>
            <person name="Martinez A.T."/>
            <person name="Xiao Y."/>
            <person name="Gibbons J.G."/>
            <person name="Terashima K."/>
            <person name="Hibbett D.S."/>
            <person name="Grigoriev I.V."/>
        </authorList>
    </citation>
    <scope>NUCLEOTIDE SEQUENCE</scope>
    <source>
        <strain evidence="1">TFB7829</strain>
    </source>
</reference>
<protein>
    <submittedName>
        <fullName evidence="1">Uncharacterized protein</fullName>
    </submittedName>
</protein>
<dbReference type="EMBL" id="MU801968">
    <property type="protein sequence ID" value="KAJ3985174.1"/>
    <property type="molecule type" value="Genomic_DNA"/>
</dbReference>
<name>A0AA38Q0K7_9AGAR</name>
<gene>
    <name evidence="1" type="ORF">F5890DRAFT_1181157</name>
</gene>
<sequence>MADGSSKPNVLICGGVNTYSRALAAFLVPLEGEPLVSHLRIVDKYSVAPATTYLGAEFPKVLAKPEVDYKQANLTVPCASTQRLPLNALLTSRYQPLYNLSSTHLKGKALTIMFLT</sequence>
<proteinExistence type="predicted"/>
<dbReference type="Proteomes" id="UP001163850">
    <property type="component" value="Unassembled WGS sequence"/>
</dbReference>
<comment type="caution">
    <text evidence="1">The sequence shown here is derived from an EMBL/GenBank/DDBJ whole genome shotgun (WGS) entry which is preliminary data.</text>
</comment>
<accession>A0AA38Q0K7</accession>